<dbReference type="InterPro" id="IPR009100">
    <property type="entry name" value="AcylCoA_DH/oxidase_NM_dom_sf"/>
</dbReference>
<feature type="domain" description="Acyl-CoA dehydrogenase/oxidase N-terminal" evidence="9">
    <location>
        <begin position="46"/>
        <end position="92"/>
    </location>
</feature>
<dbReference type="PROSITE" id="PS00072">
    <property type="entry name" value="ACYL_COA_DH_1"/>
    <property type="match status" value="1"/>
</dbReference>
<dbReference type="Pfam" id="PF02771">
    <property type="entry name" value="Acyl-CoA_dh_N"/>
    <property type="match status" value="2"/>
</dbReference>
<dbReference type="InterPro" id="IPR046373">
    <property type="entry name" value="Acyl-CoA_Oxase/DH_mid-dom_sf"/>
</dbReference>
<protein>
    <recommendedName>
        <fullName evidence="12">Short-chain specific acyl-CoA dehydrogenase, mitochondrial</fullName>
    </recommendedName>
</protein>
<dbReference type="InterPro" id="IPR009075">
    <property type="entry name" value="AcylCo_DH/oxidase_C"/>
</dbReference>
<comment type="caution">
    <text evidence="10">The sequence shown here is derived from an EMBL/GenBank/DDBJ whole genome shotgun (WGS) entry which is preliminary data.</text>
</comment>
<dbReference type="Gene3D" id="2.40.110.10">
    <property type="entry name" value="Butyryl-CoA Dehydrogenase, subunit A, domain 2"/>
    <property type="match status" value="1"/>
</dbReference>
<evidence type="ECO:0000313" key="11">
    <source>
        <dbReference type="Proteomes" id="UP001516023"/>
    </source>
</evidence>
<keyword evidence="3 6" id="KW-0285">Flavoprotein</keyword>
<keyword evidence="5 6" id="KW-0560">Oxidoreductase</keyword>
<dbReference type="Proteomes" id="UP001516023">
    <property type="component" value="Unassembled WGS sequence"/>
</dbReference>
<dbReference type="InterPro" id="IPR013786">
    <property type="entry name" value="AcylCoA_DH/ox_N"/>
</dbReference>
<dbReference type="PROSITE" id="PS00073">
    <property type="entry name" value="ACYL_COA_DH_2"/>
    <property type="match status" value="1"/>
</dbReference>
<dbReference type="InterPro" id="IPR006089">
    <property type="entry name" value="Acyl-CoA_DH_CS"/>
</dbReference>
<dbReference type="FunFam" id="1.20.140.10:FF:000004">
    <property type="entry name" value="Acyl-CoA dehydrogenase FadE25"/>
    <property type="match status" value="1"/>
</dbReference>
<accession>A0ABD3PC81</accession>
<dbReference type="GO" id="GO:0003995">
    <property type="term" value="F:acyl-CoA dehydrogenase activity"/>
    <property type="evidence" value="ECO:0007669"/>
    <property type="project" value="UniProtKB-ARBA"/>
</dbReference>
<keyword evidence="4 6" id="KW-0274">FAD</keyword>
<organism evidence="10 11">
    <name type="scientific">Cyclotella cryptica</name>
    <dbReference type="NCBI Taxonomy" id="29204"/>
    <lineage>
        <taxon>Eukaryota</taxon>
        <taxon>Sar</taxon>
        <taxon>Stramenopiles</taxon>
        <taxon>Ochrophyta</taxon>
        <taxon>Bacillariophyta</taxon>
        <taxon>Coscinodiscophyceae</taxon>
        <taxon>Thalassiosirophycidae</taxon>
        <taxon>Stephanodiscales</taxon>
        <taxon>Stephanodiscaceae</taxon>
        <taxon>Cyclotella</taxon>
    </lineage>
</organism>
<name>A0ABD3PC81_9STRA</name>
<feature type="domain" description="Acyl-CoA dehydrogenase/oxidase N-terminal" evidence="9">
    <location>
        <begin position="113"/>
        <end position="192"/>
    </location>
</feature>
<dbReference type="EMBL" id="JABMIG020000245">
    <property type="protein sequence ID" value="KAL3784065.1"/>
    <property type="molecule type" value="Genomic_DNA"/>
</dbReference>
<dbReference type="Gene3D" id="1.20.140.10">
    <property type="entry name" value="Butyryl-CoA Dehydrogenase, subunit A, domain 3"/>
    <property type="match status" value="1"/>
</dbReference>
<feature type="domain" description="Acyl-CoA oxidase/dehydrogenase middle" evidence="8">
    <location>
        <begin position="207"/>
        <end position="302"/>
    </location>
</feature>
<evidence type="ECO:0000256" key="2">
    <source>
        <dbReference type="ARBA" id="ARBA00009347"/>
    </source>
</evidence>
<dbReference type="PANTHER" id="PTHR43884:SF12">
    <property type="entry name" value="ISOVALERYL-COA DEHYDROGENASE, MITOCHONDRIAL-RELATED"/>
    <property type="match status" value="1"/>
</dbReference>
<dbReference type="InterPro" id="IPR006091">
    <property type="entry name" value="Acyl-CoA_Oxase/DH_mid-dom"/>
</dbReference>
<evidence type="ECO:0000256" key="6">
    <source>
        <dbReference type="RuleBase" id="RU362125"/>
    </source>
</evidence>
<dbReference type="AlphaFoldDB" id="A0ABD3PC81"/>
<evidence type="ECO:0000313" key="10">
    <source>
        <dbReference type="EMBL" id="KAL3784065.1"/>
    </source>
</evidence>
<evidence type="ECO:0000256" key="5">
    <source>
        <dbReference type="ARBA" id="ARBA00023002"/>
    </source>
</evidence>
<evidence type="ECO:0000256" key="1">
    <source>
        <dbReference type="ARBA" id="ARBA00001974"/>
    </source>
</evidence>
<comment type="similarity">
    <text evidence="2 6">Belongs to the acyl-CoA dehydrogenase family.</text>
</comment>
<keyword evidence="11" id="KW-1185">Reference proteome</keyword>
<proteinExistence type="inferred from homology"/>
<dbReference type="Pfam" id="PF00441">
    <property type="entry name" value="Acyl-CoA_dh_1"/>
    <property type="match status" value="1"/>
</dbReference>
<reference evidence="10 11" key="1">
    <citation type="journal article" date="2020" name="G3 (Bethesda)">
        <title>Improved Reference Genome for Cyclotella cryptica CCMP332, a Model for Cell Wall Morphogenesis, Salinity Adaptation, and Lipid Production in Diatoms (Bacillariophyta).</title>
        <authorList>
            <person name="Roberts W.R."/>
            <person name="Downey K.M."/>
            <person name="Ruck E.C."/>
            <person name="Traller J.C."/>
            <person name="Alverson A.J."/>
        </authorList>
    </citation>
    <scope>NUCLEOTIDE SEQUENCE [LARGE SCALE GENOMIC DNA]</scope>
    <source>
        <strain evidence="10 11">CCMP332</strain>
    </source>
</reference>
<evidence type="ECO:0000259" key="9">
    <source>
        <dbReference type="Pfam" id="PF02771"/>
    </source>
</evidence>
<dbReference type="Gene3D" id="1.10.540.10">
    <property type="entry name" value="Acyl-CoA dehydrogenase/oxidase, N-terminal domain"/>
    <property type="match status" value="2"/>
</dbReference>
<dbReference type="InterPro" id="IPR037069">
    <property type="entry name" value="AcylCoA_DH/ox_N_sf"/>
</dbReference>
<dbReference type="SUPFAM" id="SSF56645">
    <property type="entry name" value="Acyl-CoA dehydrogenase NM domain-like"/>
    <property type="match status" value="2"/>
</dbReference>
<comment type="cofactor">
    <cofactor evidence="1 6">
        <name>FAD</name>
        <dbReference type="ChEBI" id="CHEBI:57692"/>
    </cofactor>
</comment>
<evidence type="ECO:0008006" key="12">
    <source>
        <dbReference type="Google" id="ProtNLM"/>
    </source>
</evidence>
<dbReference type="InterPro" id="IPR036250">
    <property type="entry name" value="AcylCo_DH-like_C"/>
</dbReference>
<feature type="domain" description="Acyl-CoA dehydrogenase/oxidase C-terminal" evidence="7">
    <location>
        <begin position="314"/>
        <end position="460"/>
    </location>
</feature>
<evidence type="ECO:0000256" key="4">
    <source>
        <dbReference type="ARBA" id="ARBA00022827"/>
    </source>
</evidence>
<gene>
    <name evidence="10" type="ORF">HJC23_013280</name>
</gene>
<dbReference type="CDD" id="cd01158">
    <property type="entry name" value="SCAD_SBCAD"/>
    <property type="match status" value="1"/>
</dbReference>
<dbReference type="SUPFAM" id="SSF47203">
    <property type="entry name" value="Acyl-CoA dehydrogenase C-terminal domain-like"/>
    <property type="match status" value="1"/>
</dbReference>
<evidence type="ECO:0000256" key="3">
    <source>
        <dbReference type="ARBA" id="ARBA00022630"/>
    </source>
</evidence>
<dbReference type="PANTHER" id="PTHR43884">
    <property type="entry name" value="ACYL-COA DEHYDROGENASE"/>
    <property type="match status" value="1"/>
</dbReference>
<sequence length="470" mass="51619">MRLSLARRFHSQAIHVANDLNRIKTKTMFSSVRSARQYTTHSQLPSEHQMVYEMCRKFADEELAPHAGKWDKEHSFPREAVDKLNRLNLFRVACIMMNEYRRISTNVSTQSRNESRDDVIKVIAELGLMGINVSSDHNGSELDALSYAIAMEEISRGCASVGVIMSAHNSLYLYPIDTFGSEELKQQFVAPYTGHERNEKGELNIGCFGLSEPGNGSDAGAASTTAKDDGDEWIINGTKAWITNAHEAGAAIVFATTDKSLKHKGISAFVVPTNSAGFSLGAKEDKLGIRASSTANLIMDNVRIPKSNLIGELGQGFKIAMQTLDGGRIGVAGQALGIASASIDCAVRYSLERKAFGKPISELQSIQNMISKMVVARDSARLLTWRAAQLKDNKERFTREAAMAKLAASEAATMCAHQAIQILGGMGYVSDMPAERHYRDARITEIYEGTSEIQHLVIAGDVLKEYKQNY</sequence>
<evidence type="ECO:0000259" key="8">
    <source>
        <dbReference type="Pfam" id="PF02770"/>
    </source>
</evidence>
<dbReference type="Pfam" id="PF02770">
    <property type="entry name" value="Acyl-CoA_dh_M"/>
    <property type="match status" value="1"/>
</dbReference>
<evidence type="ECO:0000259" key="7">
    <source>
        <dbReference type="Pfam" id="PF00441"/>
    </source>
</evidence>
<dbReference type="FunFam" id="2.40.110.10:FF:000001">
    <property type="entry name" value="Acyl-CoA dehydrogenase, mitochondrial"/>
    <property type="match status" value="1"/>
</dbReference>